<dbReference type="EMBL" id="AVOT02000197">
    <property type="protein sequence ID" value="MBW0461649.1"/>
    <property type="molecule type" value="Genomic_DNA"/>
</dbReference>
<evidence type="ECO:0000313" key="3">
    <source>
        <dbReference type="Proteomes" id="UP000765509"/>
    </source>
</evidence>
<protein>
    <submittedName>
        <fullName evidence="2">Uncharacterized protein</fullName>
    </submittedName>
</protein>
<feature type="region of interest" description="Disordered" evidence="1">
    <location>
        <begin position="238"/>
        <end position="265"/>
    </location>
</feature>
<accession>A0A9Q3GBT0</accession>
<proteinExistence type="predicted"/>
<dbReference type="Proteomes" id="UP000765509">
    <property type="component" value="Unassembled WGS sequence"/>
</dbReference>
<organism evidence="2 3">
    <name type="scientific">Austropuccinia psidii MF-1</name>
    <dbReference type="NCBI Taxonomy" id="1389203"/>
    <lineage>
        <taxon>Eukaryota</taxon>
        <taxon>Fungi</taxon>
        <taxon>Dikarya</taxon>
        <taxon>Basidiomycota</taxon>
        <taxon>Pucciniomycotina</taxon>
        <taxon>Pucciniomycetes</taxon>
        <taxon>Pucciniales</taxon>
        <taxon>Sphaerophragmiaceae</taxon>
        <taxon>Austropuccinia</taxon>
    </lineage>
</organism>
<evidence type="ECO:0000313" key="2">
    <source>
        <dbReference type="EMBL" id="MBW0461649.1"/>
    </source>
</evidence>
<feature type="region of interest" description="Disordered" evidence="1">
    <location>
        <begin position="164"/>
        <end position="194"/>
    </location>
</feature>
<reference evidence="2" key="1">
    <citation type="submission" date="2021-03" db="EMBL/GenBank/DDBJ databases">
        <title>Draft genome sequence of rust myrtle Austropuccinia psidii MF-1, a brazilian biotype.</title>
        <authorList>
            <person name="Quecine M.C."/>
            <person name="Pachon D.M.R."/>
            <person name="Bonatelli M.L."/>
            <person name="Correr F.H."/>
            <person name="Franceschini L.M."/>
            <person name="Leite T.F."/>
            <person name="Margarido G.R.A."/>
            <person name="Almeida C.A."/>
            <person name="Ferrarezi J.A."/>
            <person name="Labate C.A."/>
        </authorList>
    </citation>
    <scope>NUCLEOTIDE SEQUENCE</scope>
    <source>
        <strain evidence="2">MF-1</strain>
    </source>
</reference>
<comment type="caution">
    <text evidence="2">The sequence shown here is derived from an EMBL/GenBank/DDBJ whole genome shotgun (WGS) entry which is preliminary data.</text>
</comment>
<dbReference type="AlphaFoldDB" id="A0A9Q3GBT0"/>
<evidence type="ECO:0000256" key="1">
    <source>
        <dbReference type="SAM" id="MobiDB-lite"/>
    </source>
</evidence>
<feature type="compositionally biased region" description="Polar residues" evidence="1">
    <location>
        <begin position="182"/>
        <end position="193"/>
    </location>
</feature>
<keyword evidence="3" id="KW-1185">Reference proteome</keyword>
<gene>
    <name evidence="2" type="ORF">O181_001364</name>
</gene>
<name>A0A9Q3GBT0_9BASI</name>
<sequence>MWMAYRTIPPHFEIKGGLFSNQKRFPHPFLKFLHSTTIRNSYTLGKQVRYTSTLIIVVLIIVTQLSQGSTLVLPAEPESIKGKRKRHVEILITEKKWIPIASQRSRKPQNAASIQDKPTLITCTGKISTVKPVVKSVCKFPKAVDNKFVQGTVKDTEGDHTHYAIHGPIQQKPQTRGLEGYGSSSSAPPTSQRPFRVEHGQQEFQPNITLGRTWSKLPEDMSQQDILQRPYGNHQIMESQQAVQTPGAEGNQDKGESGYYPSCRRTAEPDRAYSYSFTLRRSRPTQLSSGFTPFRHQKISGQESLFFTIPVGPKDPEAVGLGERSTQEPEIVVNTSRISSPINRNITPTQNEHSVVTTQSSLNSDALWLQMSQFEEQAQKQFAELQDSHEGIKTLTSSMDKMFKTLQEGHAKLRTDSQENNKRLNEVFEEQHHFKRDSDCLDQHLSKFFNVYQNMKPQPQGHILDNPYHQEDIKPDALLYNKTKSQSQYQDGNNMSYSENEALKQLPQASRWPKFPSVAEYDHMEPIDYIDGLFIDVPRIQDYWITAGLNTAFKGNASIWYMEKKEIHSRIKWPWWKRQIIQKYRNDTWIW</sequence>